<dbReference type="InterPro" id="IPR027417">
    <property type="entry name" value="P-loop_NTPase"/>
</dbReference>
<organism evidence="3 4">
    <name type="scientific">Didymosphaeria variabile</name>
    <dbReference type="NCBI Taxonomy" id="1932322"/>
    <lineage>
        <taxon>Eukaryota</taxon>
        <taxon>Fungi</taxon>
        <taxon>Dikarya</taxon>
        <taxon>Ascomycota</taxon>
        <taxon>Pezizomycotina</taxon>
        <taxon>Dothideomycetes</taxon>
        <taxon>Pleosporomycetidae</taxon>
        <taxon>Pleosporales</taxon>
        <taxon>Massarineae</taxon>
        <taxon>Didymosphaeriaceae</taxon>
        <taxon>Didymosphaeria</taxon>
    </lineage>
</organism>
<sequence length="517" mass="56163">MQSPLSPTFNFREAFDVTKPHRLIDKRISRGMLYKKGIVLAKHSCDLTAEAVAFLKEKGYTVYDDAEALRNDDLPIWREAVEAKKAGKPYDKDDWNKFLAGYNAIATGLTLPFIEEFTDNRNHPLASYILLTKAPSATAVNRIRSFFTEKLFPLLDPVVFGLLANLKLVSGGDILNYDAIHANLDPQQHVIAMDDFNIQVANSFIKGLIPQGPTATVESFVTARLRCIQDYIGHNYIHTTNQLLIAISFIMSFIMTSCIFGLTAMIVFFVGCAIVAFFMIPTTAPTQVTETKDRPACISPHRRKKIATDAAAAAAAAAAAIEAPAAETKDRPAFIPPHVRKKIAAAAAAAATDAPAAEIKDRSKCISPHRRKKIAADAAAAAAAAVTDAPAAETKVTESTATASVQLKATATAFAPPGQQKKGTAGQKQSSRTPRSKARGTIRVQSIQPPVPVARSERPVLDGWGDMENFIRQDDLKTRRENEAKAEAMKDMEPGVWAEKYASRSSKPIAEKKAGDN</sequence>
<evidence type="ECO:0000256" key="2">
    <source>
        <dbReference type="SAM" id="Phobius"/>
    </source>
</evidence>
<keyword evidence="4" id="KW-1185">Reference proteome</keyword>
<keyword evidence="2" id="KW-0472">Membrane</keyword>
<protein>
    <submittedName>
        <fullName evidence="3">Uncharacterized protein</fullName>
    </submittedName>
</protein>
<evidence type="ECO:0000256" key="1">
    <source>
        <dbReference type="SAM" id="MobiDB-lite"/>
    </source>
</evidence>
<dbReference type="GeneID" id="80912976"/>
<accession>A0A9W9C862</accession>
<dbReference type="OrthoDB" id="408152at2759"/>
<feature type="compositionally biased region" description="Low complexity" evidence="1">
    <location>
        <begin position="418"/>
        <end position="429"/>
    </location>
</feature>
<reference evidence="3" key="1">
    <citation type="submission" date="2022-10" db="EMBL/GenBank/DDBJ databases">
        <title>Tapping the CABI collections for fungal endophytes: first genome assemblies for Collariella, Neodidymelliopsis, Ascochyta clinopodiicola, Didymella pomorum, Didymosphaeria variabile, Neocosmospora piperis and Neocucurbitaria cava.</title>
        <authorList>
            <person name="Hill R."/>
        </authorList>
    </citation>
    <scope>NUCLEOTIDE SEQUENCE</scope>
    <source>
        <strain evidence="3">IMI 356815</strain>
    </source>
</reference>
<gene>
    <name evidence="3" type="ORF">N0V89_009446</name>
</gene>
<feature type="transmembrane region" description="Helical" evidence="2">
    <location>
        <begin position="253"/>
        <end position="280"/>
    </location>
</feature>
<evidence type="ECO:0000313" key="3">
    <source>
        <dbReference type="EMBL" id="KAJ4348074.1"/>
    </source>
</evidence>
<dbReference type="AlphaFoldDB" id="A0A9W9C862"/>
<keyword evidence="2" id="KW-0812">Transmembrane</keyword>
<dbReference type="EMBL" id="JAPEUX010000007">
    <property type="protein sequence ID" value="KAJ4348074.1"/>
    <property type="molecule type" value="Genomic_DNA"/>
</dbReference>
<evidence type="ECO:0000313" key="4">
    <source>
        <dbReference type="Proteomes" id="UP001140513"/>
    </source>
</evidence>
<dbReference type="InterPro" id="IPR040632">
    <property type="entry name" value="Sulfotransfer_4"/>
</dbReference>
<feature type="region of interest" description="Disordered" evidence="1">
    <location>
        <begin position="411"/>
        <end position="444"/>
    </location>
</feature>
<dbReference type="RefSeq" id="XP_056067462.1">
    <property type="nucleotide sequence ID" value="XM_056218197.1"/>
</dbReference>
<dbReference type="Proteomes" id="UP001140513">
    <property type="component" value="Unassembled WGS sequence"/>
</dbReference>
<proteinExistence type="predicted"/>
<keyword evidence="2" id="KW-1133">Transmembrane helix</keyword>
<name>A0A9W9C862_9PLEO</name>
<comment type="caution">
    <text evidence="3">The sequence shown here is derived from an EMBL/GenBank/DDBJ whole genome shotgun (WGS) entry which is preliminary data.</text>
</comment>
<dbReference type="Gene3D" id="3.40.50.300">
    <property type="entry name" value="P-loop containing nucleotide triphosphate hydrolases"/>
    <property type="match status" value="1"/>
</dbReference>
<dbReference type="Pfam" id="PF17784">
    <property type="entry name" value="Sulfotransfer_4"/>
    <property type="match status" value="1"/>
</dbReference>